<proteinExistence type="predicted"/>
<feature type="coiled-coil region" evidence="1">
    <location>
        <begin position="39"/>
        <end position="66"/>
    </location>
</feature>
<evidence type="ECO:0000313" key="2">
    <source>
        <dbReference type="EMBL" id="KDQ22427.1"/>
    </source>
</evidence>
<dbReference type="HOGENOM" id="CLU_049480_0_0_1"/>
<dbReference type="OrthoDB" id="3261198at2759"/>
<dbReference type="AlphaFoldDB" id="A0A067NE99"/>
<protein>
    <submittedName>
        <fullName evidence="2">Uncharacterized protein</fullName>
    </submittedName>
</protein>
<evidence type="ECO:0000256" key="1">
    <source>
        <dbReference type="SAM" id="Coils"/>
    </source>
</evidence>
<dbReference type="VEuPathDB" id="FungiDB:PLEOSDRAFT_163326"/>
<organism evidence="2 3">
    <name type="scientific">Pleurotus ostreatus (strain PC15)</name>
    <name type="common">Oyster mushroom</name>
    <dbReference type="NCBI Taxonomy" id="1137138"/>
    <lineage>
        <taxon>Eukaryota</taxon>
        <taxon>Fungi</taxon>
        <taxon>Dikarya</taxon>
        <taxon>Basidiomycota</taxon>
        <taxon>Agaricomycotina</taxon>
        <taxon>Agaricomycetes</taxon>
        <taxon>Agaricomycetidae</taxon>
        <taxon>Agaricales</taxon>
        <taxon>Pleurotineae</taxon>
        <taxon>Pleurotaceae</taxon>
        <taxon>Pleurotus</taxon>
    </lineage>
</organism>
<dbReference type="InParanoid" id="A0A067NE99"/>
<dbReference type="EMBL" id="KL198014">
    <property type="protein sequence ID" value="KDQ22427.1"/>
    <property type="molecule type" value="Genomic_DNA"/>
</dbReference>
<sequence length="413" mass="45528">MSVGTSARMGKMLLKPLSSIQATFTMVFYPDNVPRRDRALQLQNDISLLQNNVKEARDAMDKEDQRMVPYLNQILKNHNMSTFDELQAKLNAALTPEQKQMYTDMLANSAKLTGQTDVALMAMSGILFTSGVVAKTIDIANFLRACNLVTVIRAYARAFITLVTEGTEAGARAFRLVSTLIRWGEETLAETSQVAKYAGTASRFLKVLAIVGIFADGFILAFDFYEQKKQKDELDKAIRELYVSRIIAKMYGSMCDAIKTQDGMMLSYLILVGDDGTIDPDDRRAADKIAGKLVDYVKQDWSAITTNSSLDLLVVLDKQRGSWTTDDPSYQDALDDAEDKLKADPPETPGSAGTSLSASKVLKAASHAIAKATDEFFPPPPYEATAALVHLEDMRKLRLVSELNTALASKVVY</sequence>
<gene>
    <name evidence="2" type="ORF">PLEOSDRAFT_163326</name>
</gene>
<dbReference type="Proteomes" id="UP000027073">
    <property type="component" value="Unassembled WGS sequence"/>
</dbReference>
<accession>A0A067NE99</accession>
<name>A0A067NE99_PLEO1</name>
<evidence type="ECO:0000313" key="3">
    <source>
        <dbReference type="Proteomes" id="UP000027073"/>
    </source>
</evidence>
<reference evidence="3" key="1">
    <citation type="journal article" date="2014" name="Proc. Natl. Acad. Sci. U.S.A.">
        <title>Extensive sampling of basidiomycete genomes demonstrates inadequacy of the white-rot/brown-rot paradigm for wood decay fungi.</title>
        <authorList>
            <person name="Riley R."/>
            <person name="Salamov A.A."/>
            <person name="Brown D.W."/>
            <person name="Nagy L.G."/>
            <person name="Floudas D."/>
            <person name="Held B.W."/>
            <person name="Levasseur A."/>
            <person name="Lombard V."/>
            <person name="Morin E."/>
            <person name="Otillar R."/>
            <person name="Lindquist E.A."/>
            <person name="Sun H."/>
            <person name="LaButti K.M."/>
            <person name="Schmutz J."/>
            <person name="Jabbour D."/>
            <person name="Luo H."/>
            <person name="Baker S.E."/>
            <person name="Pisabarro A.G."/>
            <person name="Walton J.D."/>
            <person name="Blanchette R.A."/>
            <person name="Henrissat B."/>
            <person name="Martin F."/>
            <person name="Cullen D."/>
            <person name="Hibbett D.S."/>
            <person name="Grigoriev I.V."/>
        </authorList>
    </citation>
    <scope>NUCLEOTIDE SEQUENCE [LARGE SCALE GENOMIC DNA]</scope>
    <source>
        <strain evidence="3">PC15</strain>
    </source>
</reference>
<keyword evidence="1" id="KW-0175">Coiled coil</keyword>